<evidence type="ECO:0000313" key="2">
    <source>
        <dbReference type="Proteomes" id="UP000248703"/>
    </source>
</evidence>
<gene>
    <name evidence="1" type="ORF">LY08_00613</name>
</gene>
<reference evidence="1 2" key="1">
    <citation type="submission" date="2018-06" db="EMBL/GenBank/DDBJ databases">
        <title>Genomic Encyclopedia of Archaeal and Bacterial Type Strains, Phase II (KMG-II): from individual species to whole genera.</title>
        <authorList>
            <person name="Goeker M."/>
        </authorList>
    </citation>
    <scope>NUCLEOTIDE SEQUENCE [LARGE SCALE GENOMIC DNA]</scope>
    <source>
        <strain evidence="1 2">DSM 24464</strain>
    </source>
</reference>
<sequence length="56" mass="6507">MLSITGWLFPETNHCAHHSYWYKAYKLYAQYSGAAPAIQQNSVLVVYSMVIWLIQL</sequence>
<dbReference type="Proteomes" id="UP000248703">
    <property type="component" value="Unassembled WGS sequence"/>
</dbReference>
<protein>
    <submittedName>
        <fullName evidence="1">Uncharacterized protein</fullName>
    </submittedName>
</protein>
<proteinExistence type="predicted"/>
<evidence type="ECO:0000313" key="1">
    <source>
        <dbReference type="EMBL" id="RAJ16837.1"/>
    </source>
</evidence>
<dbReference type="EMBL" id="QLLO01000002">
    <property type="protein sequence ID" value="RAJ16837.1"/>
    <property type="molecule type" value="Genomic_DNA"/>
</dbReference>
<accession>A0A327RSY7</accession>
<dbReference type="AlphaFoldDB" id="A0A327RSY7"/>
<organism evidence="1 2">
    <name type="scientific">Olleya aquimaris</name>
    <dbReference type="NCBI Taxonomy" id="639310"/>
    <lineage>
        <taxon>Bacteria</taxon>
        <taxon>Pseudomonadati</taxon>
        <taxon>Bacteroidota</taxon>
        <taxon>Flavobacteriia</taxon>
        <taxon>Flavobacteriales</taxon>
        <taxon>Flavobacteriaceae</taxon>
    </lineage>
</organism>
<keyword evidence="2" id="KW-1185">Reference proteome</keyword>
<name>A0A327RSY7_9FLAO</name>
<comment type="caution">
    <text evidence="1">The sequence shown here is derived from an EMBL/GenBank/DDBJ whole genome shotgun (WGS) entry which is preliminary data.</text>
</comment>